<sequence>STFPPECKLDADTVYSCSGKGVVPVPGDKCNAGECIDSASGATCKEDPCKCQDKVDVCGSTFPPECKLDADTVYKCSDKGVVPVPGDKCKAGECIDSASGATCKEDPCNCKGSTKVCGSTFDDSCNLEKTALFSCNGTGTIPTKLSNCTLGCELTSPDNKCKDCDPQVKNATTALDSVGQLLENAIKTGGSTAVVAAVLAKNIEKLKLDLPLAAADAVGLGAIAGPGKQLVGAASDLLDKLANGTADAATTALIDALRALVPTLGAVEECAGGNTTDCKTIIQLYKDIKTTAFDLLKGIPGVSTIIGPIITQLQNATDTIDTALESGSGALVGDAIGAIDVVVGTINTNPLLKTALAPVTALLEAAKAAIKCQLGIEIDKCALINKRFEGALAALIDIVKNNLDMIPIFGTYISTPVLDALKEAVIDVQKGGAGAIGTVVGTLKGLLQIINLAGGGNDLSNPITNAILSILGIVDGAGECSTGGDPCSGIIKIVKALILSAANVITDLLPTEIFPGANTLIKGAIKTFVDVLAGALNNVSATAINAAVAALKVPGAALKALLPSAGPAIDTLIGGLEMVAKCLTTGGQTNVPAMAAPTMALTV</sequence>
<evidence type="ECO:0000313" key="2">
    <source>
        <dbReference type="Proteomes" id="UP000078512"/>
    </source>
</evidence>
<dbReference type="AlphaFoldDB" id="A0A197JK49"/>
<accession>A0A197JK49</accession>
<dbReference type="Proteomes" id="UP000078512">
    <property type="component" value="Unassembled WGS sequence"/>
</dbReference>
<evidence type="ECO:0000313" key="1">
    <source>
        <dbReference type="EMBL" id="OAQ24734.1"/>
    </source>
</evidence>
<protein>
    <submittedName>
        <fullName evidence="1">Uncharacterized protein</fullName>
    </submittedName>
</protein>
<name>A0A197JK49_9FUNG</name>
<feature type="non-terminal residue" evidence="1">
    <location>
        <position position="1"/>
    </location>
</feature>
<dbReference type="OrthoDB" id="2430521at2759"/>
<reference evidence="1 2" key="1">
    <citation type="submission" date="2016-05" db="EMBL/GenBank/DDBJ databases">
        <title>Genome sequencing reveals origins of a unique bacterial endosymbiosis in the earliest lineages of terrestrial Fungi.</title>
        <authorList>
            <consortium name="DOE Joint Genome Institute"/>
            <person name="Uehling J."/>
            <person name="Gryganskyi A."/>
            <person name="Hameed K."/>
            <person name="Tschaplinski T."/>
            <person name="Misztal P."/>
            <person name="Wu S."/>
            <person name="Desiro A."/>
            <person name="Vande Pol N."/>
            <person name="Du Z.-Y."/>
            <person name="Zienkiewicz A."/>
            <person name="Zienkiewicz K."/>
            <person name="Morin E."/>
            <person name="Tisserant E."/>
            <person name="Splivallo R."/>
            <person name="Hainaut M."/>
            <person name="Henrissat B."/>
            <person name="Ohm R."/>
            <person name="Kuo A."/>
            <person name="Yan J."/>
            <person name="Lipzen A."/>
            <person name="Nolan M."/>
            <person name="Labutti K."/>
            <person name="Barry K."/>
            <person name="Goldstein A."/>
            <person name="Labbe J."/>
            <person name="Schadt C."/>
            <person name="Tuskan G."/>
            <person name="Grigoriev I."/>
            <person name="Martin F."/>
            <person name="Vilgalys R."/>
            <person name="Bonito G."/>
        </authorList>
    </citation>
    <scope>NUCLEOTIDE SEQUENCE [LARGE SCALE GENOMIC DNA]</scope>
    <source>
        <strain evidence="1 2">AG-77</strain>
    </source>
</reference>
<dbReference type="EMBL" id="KV442089">
    <property type="protein sequence ID" value="OAQ24734.1"/>
    <property type="molecule type" value="Genomic_DNA"/>
</dbReference>
<gene>
    <name evidence="1" type="ORF">K457DRAFT_129619</name>
</gene>
<organism evidence="1 2">
    <name type="scientific">Linnemannia elongata AG-77</name>
    <dbReference type="NCBI Taxonomy" id="1314771"/>
    <lineage>
        <taxon>Eukaryota</taxon>
        <taxon>Fungi</taxon>
        <taxon>Fungi incertae sedis</taxon>
        <taxon>Mucoromycota</taxon>
        <taxon>Mortierellomycotina</taxon>
        <taxon>Mortierellomycetes</taxon>
        <taxon>Mortierellales</taxon>
        <taxon>Mortierellaceae</taxon>
        <taxon>Linnemannia</taxon>
    </lineage>
</organism>
<keyword evidence="2" id="KW-1185">Reference proteome</keyword>
<proteinExistence type="predicted"/>